<keyword evidence="4" id="KW-1185">Reference proteome</keyword>
<evidence type="ECO:0000256" key="1">
    <source>
        <dbReference type="ARBA" id="ARBA00004123"/>
    </source>
</evidence>
<organism evidence="3 4">
    <name type="scientific">Aspergillus terreus</name>
    <dbReference type="NCBI Taxonomy" id="33178"/>
    <lineage>
        <taxon>Eukaryota</taxon>
        <taxon>Fungi</taxon>
        <taxon>Dikarya</taxon>
        <taxon>Ascomycota</taxon>
        <taxon>Pezizomycotina</taxon>
        <taxon>Eurotiomycetes</taxon>
        <taxon>Eurotiomycetidae</taxon>
        <taxon>Eurotiales</taxon>
        <taxon>Aspergillaceae</taxon>
        <taxon>Aspergillus</taxon>
        <taxon>Aspergillus subgen. Circumdati</taxon>
    </lineage>
</organism>
<keyword evidence="2" id="KW-0539">Nucleus</keyword>
<evidence type="ECO:0000313" key="3">
    <source>
        <dbReference type="EMBL" id="GFF12209.1"/>
    </source>
</evidence>
<comment type="subcellular location">
    <subcellularLocation>
        <location evidence="1">Nucleus</location>
    </subcellularLocation>
</comment>
<gene>
    <name evidence="3" type="ORF">ATEIFO6365_0001043200</name>
</gene>
<evidence type="ECO:0000256" key="2">
    <source>
        <dbReference type="ARBA" id="ARBA00023242"/>
    </source>
</evidence>
<dbReference type="GO" id="GO:0005634">
    <property type="term" value="C:nucleus"/>
    <property type="evidence" value="ECO:0007669"/>
    <property type="project" value="UniProtKB-SubCell"/>
</dbReference>
<reference evidence="3 4" key="1">
    <citation type="submission" date="2020-01" db="EMBL/GenBank/DDBJ databases">
        <title>Aspergillus terreus IFO 6365 whole genome shotgun sequence.</title>
        <authorList>
            <person name="Kanamasa S."/>
            <person name="Takahashi H."/>
        </authorList>
    </citation>
    <scope>NUCLEOTIDE SEQUENCE [LARGE SCALE GENOMIC DNA]</scope>
    <source>
        <strain evidence="3 4">IFO 6365</strain>
    </source>
</reference>
<dbReference type="OrthoDB" id="3477330at2759"/>
<protein>
    <submittedName>
        <fullName evidence="3">C6 transcription factor</fullName>
    </submittedName>
</protein>
<sequence length="516" mass="57982">MPESTVEFFDSLSLDLALVDVIEDSALFSDDIGPCTDSLLMPNANAIAMNDGEEDTYSQQMQDFSLQINPSPLLSSTSSLPEDSWPLLANYRDRVIPLLAPLNTNKKSPWHHIVLPCAMNTMAEMTMGGFTSHARTALLYALLATSATHVQLSSSSIPRGSGPAVACYKQRARHELKTCLQMEASASCKIAKYKDVLMALISMAILNVFEEDADALLACLLVTEQFIKRKGLSKTTLSRKVRLLHHCYAYLRIVNESIIVSDMSLDPFQQLGVFPDPRTTSRASRFRISQWSDTPDFPMTKVKSLQLGQRDLHLEHPGRWDLTMYPEIFGIPESLLYLMSHVTRLGNERDLLINSRPDDACPSPRDFLLRAKMLEQNICRWDPTKDCEDASASTAMVAAIQKALLIFFYRRFYDVESAILQDEVRQVMELLQSSRASEQTVYMIWPGFIAACEAIRPDLQAFFRGWFVDCIRQTGLPSFQAALSIAESIWASGSDGRGPSLQWPDIVRSNRRLVIF</sequence>
<proteinExistence type="predicted"/>
<comment type="caution">
    <text evidence="3">The sequence shown here is derived from an EMBL/GenBank/DDBJ whole genome shotgun (WGS) entry which is preliminary data.</text>
</comment>
<accession>A0A5M3YLJ2</accession>
<dbReference type="Pfam" id="PF11951">
    <property type="entry name" value="Fungal_trans_2"/>
    <property type="match status" value="1"/>
</dbReference>
<dbReference type="Proteomes" id="UP000452235">
    <property type="component" value="Unassembled WGS sequence"/>
</dbReference>
<name>A0A5M3YLJ2_ASPTE</name>
<dbReference type="AlphaFoldDB" id="A0A5M3YLJ2"/>
<dbReference type="VEuPathDB" id="FungiDB:ATEG_01231"/>
<dbReference type="InterPro" id="IPR021858">
    <property type="entry name" value="Fun_TF"/>
</dbReference>
<dbReference type="EMBL" id="BLJY01000001">
    <property type="protein sequence ID" value="GFF12209.1"/>
    <property type="molecule type" value="Genomic_DNA"/>
</dbReference>
<dbReference type="PANTHER" id="PTHR37534">
    <property type="entry name" value="TRANSCRIPTIONAL ACTIVATOR PROTEIN UGA3"/>
    <property type="match status" value="1"/>
</dbReference>
<dbReference type="PANTHER" id="PTHR37534:SF46">
    <property type="entry name" value="ZN(II)2CYS6 TRANSCRIPTION FACTOR (EUROFUNG)"/>
    <property type="match status" value="1"/>
</dbReference>
<evidence type="ECO:0000313" key="4">
    <source>
        <dbReference type="Proteomes" id="UP000452235"/>
    </source>
</evidence>